<organism evidence="2 3">
    <name type="scientific">Ralstonia pickettii</name>
    <name type="common">Burkholderia pickettii</name>
    <dbReference type="NCBI Taxonomy" id="329"/>
    <lineage>
        <taxon>Bacteria</taxon>
        <taxon>Pseudomonadati</taxon>
        <taxon>Pseudomonadota</taxon>
        <taxon>Betaproteobacteria</taxon>
        <taxon>Burkholderiales</taxon>
        <taxon>Burkholderiaceae</taxon>
        <taxon>Ralstonia</taxon>
    </lineage>
</organism>
<proteinExistence type="predicted"/>
<protein>
    <submittedName>
        <fullName evidence="2">Uncharacterized protein</fullName>
    </submittedName>
</protein>
<dbReference type="AlphaFoldDB" id="A0AAW4Q911"/>
<dbReference type="RefSeq" id="WP_165835804.1">
    <property type="nucleotide sequence ID" value="NZ_JACBXL010000016.1"/>
</dbReference>
<evidence type="ECO:0000313" key="2">
    <source>
        <dbReference type="EMBL" id="MBX3892490.1"/>
    </source>
</evidence>
<sequence length="47" mass="4798">MVSESAADLEVIRDGAAPEAKETPPSLAVSACSDTGLPDIEPKEATQ</sequence>
<name>A0AAW4Q911_RALPI</name>
<evidence type="ECO:0000256" key="1">
    <source>
        <dbReference type="SAM" id="MobiDB-lite"/>
    </source>
</evidence>
<reference evidence="2" key="1">
    <citation type="submission" date="2018-06" db="EMBL/GenBank/DDBJ databases">
        <authorList>
            <person name="O'Rourke A."/>
        </authorList>
    </citation>
    <scope>NUCLEOTIDE SEQUENCE</scope>
    <source>
        <strain evidence="2">132550021-3</strain>
    </source>
</reference>
<feature type="region of interest" description="Disordered" evidence="1">
    <location>
        <begin position="1"/>
        <end position="47"/>
    </location>
</feature>
<gene>
    <name evidence="2" type="ORF">DEE74_21715</name>
</gene>
<dbReference type="EMBL" id="QGBI01000025">
    <property type="protein sequence ID" value="MBX3892490.1"/>
    <property type="molecule type" value="Genomic_DNA"/>
</dbReference>
<comment type="caution">
    <text evidence="2">The sequence shown here is derived from an EMBL/GenBank/DDBJ whole genome shotgun (WGS) entry which is preliminary data.</text>
</comment>
<accession>A0AAW4Q911</accession>
<evidence type="ECO:0000313" key="3">
    <source>
        <dbReference type="Proteomes" id="UP001199322"/>
    </source>
</evidence>
<dbReference type="Proteomes" id="UP001199322">
    <property type="component" value="Unassembled WGS sequence"/>
</dbReference>